<dbReference type="Proteomes" id="UP001529275">
    <property type="component" value="Unassembled WGS sequence"/>
</dbReference>
<dbReference type="SFLD" id="SFLDS00003">
    <property type="entry name" value="Haloacid_Dehalogenase"/>
    <property type="match status" value="1"/>
</dbReference>
<sequence>MYQAIFSDVDGTLLNQNHQVTPLTQKALHQLMERNIPFVVVSARSPSGIFPILKDYQLKASIIAYNGALVMDQQRYILAEKGMVTTTALQVLKKLETFDVAWCVYSFDQWFVKSRHDERILREESIVKAQSLEATLEDLQTLSTVHKILCICHSSDIFTIEQHLQQAFPQCTIVRSSDILIEIVDLGINKAKAVQKLCQLWRIPLKNVVAFGDQYNDLDMLMEVGYGWAMGNAPVDIQKKVGRVTQDNNHDGIYHALKSLDKKEEHGM</sequence>
<protein>
    <submittedName>
        <fullName evidence="1">HAD family hydrolase</fullName>
        <ecNumber evidence="1">3.-.-.-</ecNumber>
    </submittedName>
</protein>
<dbReference type="InterPro" id="IPR036412">
    <property type="entry name" value="HAD-like_sf"/>
</dbReference>
<dbReference type="PROSITE" id="PS01229">
    <property type="entry name" value="COF_2"/>
    <property type="match status" value="1"/>
</dbReference>
<dbReference type="PANTHER" id="PTHR10000:SF8">
    <property type="entry name" value="HAD SUPERFAMILY HYDROLASE-LIKE, TYPE 3"/>
    <property type="match status" value="1"/>
</dbReference>
<dbReference type="GO" id="GO:0016787">
    <property type="term" value="F:hydrolase activity"/>
    <property type="evidence" value="ECO:0007669"/>
    <property type="project" value="UniProtKB-KW"/>
</dbReference>
<reference evidence="2" key="1">
    <citation type="submission" date="2023-06" db="EMBL/GenBank/DDBJ databases">
        <title>Identification and characterization of horizontal gene transfer across gut microbiota members of farm animals based on homology search.</title>
        <authorList>
            <person name="Zeman M."/>
            <person name="Kubasova T."/>
            <person name="Jahodarova E."/>
            <person name="Nykrynova M."/>
            <person name="Rychlik I."/>
        </authorList>
    </citation>
    <scope>NUCLEOTIDE SEQUENCE [LARGE SCALE GENOMIC DNA]</scope>
    <source>
        <strain evidence="2">ET341</strain>
    </source>
</reference>
<accession>A0ABT7UK76</accession>
<dbReference type="CDD" id="cd07516">
    <property type="entry name" value="HAD_Pase"/>
    <property type="match status" value="1"/>
</dbReference>
<keyword evidence="2" id="KW-1185">Reference proteome</keyword>
<dbReference type="NCBIfam" id="TIGR01484">
    <property type="entry name" value="HAD-SF-IIB"/>
    <property type="match status" value="1"/>
</dbReference>
<dbReference type="RefSeq" id="WP_289527965.1">
    <property type="nucleotide sequence ID" value="NZ_JAUDCK010000031.1"/>
</dbReference>
<dbReference type="InterPro" id="IPR006379">
    <property type="entry name" value="HAD-SF_hydro_IIB"/>
</dbReference>
<evidence type="ECO:0000313" key="2">
    <source>
        <dbReference type="Proteomes" id="UP001529275"/>
    </source>
</evidence>
<dbReference type="SFLD" id="SFLDG01140">
    <property type="entry name" value="C2.B:_Phosphomannomutase_and_P"/>
    <property type="match status" value="1"/>
</dbReference>
<dbReference type="Gene3D" id="3.40.50.1000">
    <property type="entry name" value="HAD superfamily/HAD-like"/>
    <property type="match status" value="1"/>
</dbReference>
<reference evidence="1 2" key="2">
    <citation type="submission" date="2023-06" db="EMBL/GenBank/DDBJ databases">
        <authorList>
            <person name="Zeman M."/>
            <person name="Kubasova T."/>
            <person name="Jahodarova E."/>
            <person name="Nykrynova M."/>
            <person name="Rychlik I."/>
        </authorList>
    </citation>
    <scope>NUCLEOTIDE SEQUENCE [LARGE SCALE GENOMIC DNA]</scope>
    <source>
        <strain evidence="1 2">ET341</strain>
    </source>
</reference>
<dbReference type="Pfam" id="PF08282">
    <property type="entry name" value="Hydrolase_3"/>
    <property type="match status" value="1"/>
</dbReference>
<keyword evidence="1" id="KW-0378">Hydrolase</keyword>
<dbReference type="EMBL" id="JAUDCK010000031">
    <property type="protein sequence ID" value="MDM8196352.1"/>
    <property type="molecule type" value="Genomic_DNA"/>
</dbReference>
<comment type="caution">
    <text evidence="1">The sequence shown here is derived from an EMBL/GenBank/DDBJ whole genome shotgun (WGS) entry which is preliminary data.</text>
</comment>
<dbReference type="PANTHER" id="PTHR10000">
    <property type="entry name" value="PHOSPHOSERINE PHOSPHATASE"/>
    <property type="match status" value="1"/>
</dbReference>
<dbReference type="InterPro" id="IPR000150">
    <property type="entry name" value="Cof"/>
</dbReference>
<dbReference type="NCBIfam" id="TIGR00099">
    <property type="entry name" value="Cof-subfamily"/>
    <property type="match status" value="1"/>
</dbReference>
<dbReference type="EC" id="3.-.-.-" evidence="1"/>
<name>A0ABT7UK76_9FIRM</name>
<dbReference type="SUPFAM" id="SSF56784">
    <property type="entry name" value="HAD-like"/>
    <property type="match status" value="1"/>
</dbReference>
<gene>
    <name evidence="1" type="ORF">QUV98_08495</name>
</gene>
<dbReference type="Gene3D" id="3.30.1240.10">
    <property type="match status" value="1"/>
</dbReference>
<evidence type="ECO:0000313" key="1">
    <source>
        <dbReference type="EMBL" id="MDM8196352.1"/>
    </source>
</evidence>
<organism evidence="1 2">
    <name type="scientific">Massilimicrobiota timonensis</name>
    <dbReference type="NCBI Taxonomy" id="1776392"/>
    <lineage>
        <taxon>Bacteria</taxon>
        <taxon>Bacillati</taxon>
        <taxon>Bacillota</taxon>
        <taxon>Erysipelotrichia</taxon>
        <taxon>Erysipelotrichales</taxon>
        <taxon>Erysipelotrichaceae</taxon>
        <taxon>Massilimicrobiota</taxon>
    </lineage>
</organism>
<dbReference type="InterPro" id="IPR023214">
    <property type="entry name" value="HAD_sf"/>
</dbReference>
<proteinExistence type="predicted"/>
<dbReference type="PROSITE" id="PS01228">
    <property type="entry name" value="COF_1"/>
    <property type="match status" value="1"/>
</dbReference>